<dbReference type="EMBL" id="ML212367">
    <property type="protein sequence ID" value="TFK78716.1"/>
    <property type="molecule type" value="Genomic_DNA"/>
</dbReference>
<feature type="transmembrane region" description="Helical" evidence="1">
    <location>
        <begin position="44"/>
        <end position="63"/>
    </location>
</feature>
<accession>A0A5C3NMI1</accession>
<keyword evidence="1" id="KW-0812">Transmembrane</keyword>
<protein>
    <submittedName>
        <fullName evidence="2">Uncharacterized protein</fullName>
    </submittedName>
</protein>
<evidence type="ECO:0000256" key="1">
    <source>
        <dbReference type="SAM" id="Phobius"/>
    </source>
</evidence>
<proteinExistence type="predicted"/>
<evidence type="ECO:0000313" key="3">
    <source>
        <dbReference type="Proteomes" id="UP000308197"/>
    </source>
</evidence>
<keyword evidence="1" id="KW-0472">Membrane</keyword>
<name>A0A5C3NMI1_9APHY</name>
<keyword evidence="1" id="KW-1133">Transmembrane helix</keyword>
<dbReference type="AlphaFoldDB" id="A0A5C3NMI1"/>
<reference evidence="2 3" key="1">
    <citation type="journal article" date="2019" name="Nat. Ecol. Evol.">
        <title>Megaphylogeny resolves global patterns of mushroom evolution.</title>
        <authorList>
            <person name="Varga T."/>
            <person name="Krizsan K."/>
            <person name="Foldi C."/>
            <person name="Dima B."/>
            <person name="Sanchez-Garcia M."/>
            <person name="Sanchez-Ramirez S."/>
            <person name="Szollosi G.J."/>
            <person name="Szarkandi J.G."/>
            <person name="Papp V."/>
            <person name="Albert L."/>
            <person name="Andreopoulos W."/>
            <person name="Angelini C."/>
            <person name="Antonin V."/>
            <person name="Barry K.W."/>
            <person name="Bougher N.L."/>
            <person name="Buchanan P."/>
            <person name="Buyck B."/>
            <person name="Bense V."/>
            <person name="Catcheside P."/>
            <person name="Chovatia M."/>
            <person name="Cooper J."/>
            <person name="Damon W."/>
            <person name="Desjardin D."/>
            <person name="Finy P."/>
            <person name="Geml J."/>
            <person name="Haridas S."/>
            <person name="Hughes K."/>
            <person name="Justo A."/>
            <person name="Karasinski D."/>
            <person name="Kautmanova I."/>
            <person name="Kiss B."/>
            <person name="Kocsube S."/>
            <person name="Kotiranta H."/>
            <person name="LaButti K.M."/>
            <person name="Lechner B.E."/>
            <person name="Liimatainen K."/>
            <person name="Lipzen A."/>
            <person name="Lukacs Z."/>
            <person name="Mihaltcheva S."/>
            <person name="Morgado L.N."/>
            <person name="Niskanen T."/>
            <person name="Noordeloos M.E."/>
            <person name="Ohm R.A."/>
            <person name="Ortiz-Santana B."/>
            <person name="Ovrebo C."/>
            <person name="Racz N."/>
            <person name="Riley R."/>
            <person name="Savchenko A."/>
            <person name="Shiryaev A."/>
            <person name="Soop K."/>
            <person name="Spirin V."/>
            <person name="Szebenyi C."/>
            <person name="Tomsovsky M."/>
            <person name="Tulloss R.E."/>
            <person name="Uehling J."/>
            <person name="Grigoriev I.V."/>
            <person name="Vagvolgyi C."/>
            <person name="Papp T."/>
            <person name="Martin F.M."/>
            <person name="Miettinen O."/>
            <person name="Hibbett D.S."/>
            <person name="Nagy L.G."/>
        </authorList>
    </citation>
    <scope>NUCLEOTIDE SEQUENCE [LARGE SCALE GENOMIC DNA]</scope>
    <source>
        <strain evidence="2 3">HHB13444</strain>
    </source>
</reference>
<gene>
    <name evidence="2" type="ORF">K466DRAFT_61780</name>
</gene>
<feature type="transmembrane region" description="Helical" evidence="1">
    <location>
        <begin position="20"/>
        <end position="38"/>
    </location>
</feature>
<dbReference type="InParanoid" id="A0A5C3NMI1"/>
<keyword evidence="3" id="KW-1185">Reference proteome</keyword>
<sequence length="123" mass="13821">MRLLVLPDRISQRLDTNRILFLLNVLNLVFTLLSEVVVNESGLTYLTVFTNPLMSVLVSRFLLQLQETSQTTLRVGADDPLHLSIDPYNDMPSFVRSMGSVILPVLPYDNNHDPDSDSCACVQ</sequence>
<evidence type="ECO:0000313" key="2">
    <source>
        <dbReference type="EMBL" id="TFK78716.1"/>
    </source>
</evidence>
<organism evidence="2 3">
    <name type="scientific">Polyporus arcularius HHB13444</name>
    <dbReference type="NCBI Taxonomy" id="1314778"/>
    <lineage>
        <taxon>Eukaryota</taxon>
        <taxon>Fungi</taxon>
        <taxon>Dikarya</taxon>
        <taxon>Basidiomycota</taxon>
        <taxon>Agaricomycotina</taxon>
        <taxon>Agaricomycetes</taxon>
        <taxon>Polyporales</taxon>
        <taxon>Polyporaceae</taxon>
        <taxon>Polyporus</taxon>
    </lineage>
</organism>
<dbReference type="Proteomes" id="UP000308197">
    <property type="component" value="Unassembled WGS sequence"/>
</dbReference>